<dbReference type="EMBL" id="CP001818">
    <property type="protein sequence ID" value="ACZ19358.1"/>
    <property type="molecule type" value="Genomic_DNA"/>
</dbReference>
<feature type="domain" description="Creatinase N-terminal" evidence="5">
    <location>
        <begin position="9"/>
        <end position="136"/>
    </location>
</feature>
<keyword evidence="2" id="KW-0378">Hydrolase</keyword>
<dbReference type="PANTHER" id="PTHR46112">
    <property type="entry name" value="AMINOPEPTIDASE"/>
    <property type="match status" value="1"/>
</dbReference>
<dbReference type="eggNOG" id="COG0006">
    <property type="taxonomic scope" value="Bacteria"/>
</dbReference>
<evidence type="ECO:0000313" key="6">
    <source>
        <dbReference type="EMBL" id="ACZ19358.1"/>
    </source>
</evidence>
<dbReference type="RefSeq" id="WP_012869873.1">
    <property type="nucleotide sequence ID" value="NC_013522.1"/>
</dbReference>
<dbReference type="Pfam" id="PF00557">
    <property type="entry name" value="Peptidase_M24"/>
    <property type="match status" value="1"/>
</dbReference>
<dbReference type="OrthoDB" id="9806388at2"/>
<dbReference type="HOGENOM" id="CLU_017266_4_0_0"/>
<proteinExistence type="inferred from homology"/>
<reference evidence="6 7" key="1">
    <citation type="journal article" date="2009" name="Stand. Genomic Sci.">
        <title>Complete genome sequence of Thermanaerovibrio acidaminovorans type strain (Su883).</title>
        <authorList>
            <person name="Chovatia M."/>
            <person name="Sikorski J."/>
            <person name="Schroder M."/>
            <person name="Lapidus A."/>
            <person name="Nolan M."/>
            <person name="Tice H."/>
            <person name="Glavina Del Rio T."/>
            <person name="Copeland A."/>
            <person name="Cheng J.F."/>
            <person name="Lucas S."/>
            <person name="Chen F."/>
            <person name="Bruce D."/>
            <person name="Goodwin L."/>
            <person name="Pitluck S."/>
            <person name="Ivanova N."/>
            <person name="Mavromatis K."/>
            <person name="Ovchinnikova G."/>
            <person name="Pati A."/>
            <person name="Chen A."/>
            <person name="Palaniappan K."/>
            <person name="Land M."/>
            <person name="Hauser L."/>
            <person name="Chang Y.J."/>
            <person name="Jeffries C.D."/>
            <person name="Chain P."/>
            <person name="Saunders E."/>
            <person name="Detter J.C."/>
            <person name="Brettin T."/>
            <person name="Rohde M."/>
            <person name="Goker M."/>
            <person name="Spring S."/>
            <person name="Bristow J."/>
            <person name="Markowitz V."/>
            <person name="Hugenholtz P."/>
            <person name="Kyrpides N.C."/>
            <person name="Klenk H.P."/>
            <person name="Eisen J.A."/>
        </authorList>
    </citation>
    <scope>NUCLEOTIDE SEQUENCE [LARGE SCALE GENOMIC DNA]</scope>
    <source>
        <strain evidence="7">ATCC 49978 / DSM 6589 / Su883</strain>
    </source>
</reference>
<evidence type="ECO:0000313" key="7">
    <source>
        <dbReference type="Proteomes" id="UP000002030"/>
    </source>
</evidence>
<gene>
    <name evidence="6" type="ordered locus">Taci_1126</name>
</gene>
<dbReference type="AlphaFoldDB" id="D1B5R7"/>
<accession>D1B5R7</accession>
<evidence type="ECO:0000256" key="1">
    <source>
        <dbReference type="ARBA" id="ARBA00022723"/>
    </source>
</evidence>
<feature type="domain" description="Peptidase M24" evidence="4">
    <location>
        <begin position="146"/>
        <end position="350"/>
    </location>
</feature>
<comment type="similarity">
    <text evidence="3">Belongs to the peptidase M24B family.</text>
</comment>
<dbReference type="PROSITE" id="PS00491">
    <property type="entry name" value="PROLINE_PEPTIDASE"/>
    <property type="match status" value="1"/>
</dbReference>
<evidence type="ECO:0000256" key="3">
    <source>
        <dbReference type="RuleBase" id="RU000590"/>
    </source>
</evidence>
<dbReference type="PATRIC" id="fig|525903.6.peg.1125"/>
<dbReference type="InterPro" id="IPR050659">
    <property type="entry name" value="Peptidase_M24B"/>
</dbReference>
<dbReference type="SUPFAM" id="SSF55920">
    <property type="entry name" value="Creatinase/aminopeptidase"/>
    <property type="match status" value="1"/>
</dbReference>
<protein>
    <submittedName>
        <fullName evidence="6">Peptidase M24</fullName>
    </submittedName>
</protein>
<dbReference type="Gene3D" id="3.40.350.10">
    <property type="entry name" value="Creatinase/prolidase N-terminal domain"/>
    <property type="match status" value="1"/>
</dbReference>
<dbReference type="PANTHER" id="PTHR46112:SF3">
    <property type="entry name" value="AMINOPEPTIDASE YPDF"/>
    <property type="match status" value="1"/>
</dbReference>
<dbReference type="InterPro" id="IPR029149">
    <property type="entry name" value="Creatin/AminoP/Spt16_N"/>
</dbReference>
<dbReference type="SUPFAM" id="SSF53092">
    <property type="entry name" value="Creatinase/prolidase N-terminal domain"/>
    <property type="match status" value="1"/>
</dbReference>
<dbReference type="Proteomes" id="UP000002030">
    <property type="component" value="Chromosome"/>
</dbReference>
<dbReference type="InterPro" id="IPR000994">
    <property type="entry name" value="Pept_M24"/>
</dbReference>
<dbReference type="InterPro" id="IPR000587">
    <property type="entry name" value="Creatinase_N"/>
</dbReference>
<evidence type="ECO:0000259" key="5">
    <source>
        <dbReference type="Pfam" id="PF01321"/>
    </source>
</evidence>
<dbReference type="InterPro" id="IPR036005">
    <property type="entry name" value="Creatinase/aminopeptidase-like"/>
</dbReference>
<evidence type="ECO:0000256" key="2">
    <source>
        <dbReference type="ARBA" id="ARBA00022801"/>
    </source>
</evidence>
<keyword evidence="1 3" id="KW-0479">Metal-binding</keyword>
<evidence type="ECO:0000259" key="4">
    <source>
        <dbReference type="Pfam" id="PF00557"/>
    </source>
</evidence>
<name>D1B5R7_THEAS</name>
<dbReference type="KEGG" id="tai:Taci_1126"/>
<organism evidence="6 7">
    <name type="scientific">Thermanaerovibrio acidaminovorans (strain ATCC 49978 / DSM 6589 / Su883)</name>
    <name type="common">Selenomonas acidaminovorans</name>
    <dbReference type="NCBI Taxonomy" id="525903"/>
    <lineage>
        <taxon>Bacteria</taxon>
        <taxon>Thermotogati</taxon>
        <taxon>Synergistota</taxon>
        <taxon>Synergistia</taxon>
        <taxon>Synergistales</taxon>
        <taxon>Synergistaceae</taxon>
        <taxon>Thermanaerovibrio</taxon>
    </lineage>
</organism>
<sequence>MVFDVYAERVGRLLSMMDREGLDGFFVLVVEGLNWESAYYLSGYRGSSAAFLVSRHGGVLITDGRYLAQARSQSPFEVEDQGGRSLNEALLDRIRRMGLRRVGFEADRIFHSTFLELHSHLGGSLVDCSRFMPELRRTKDRREADLIAEAARICADAFLETLSLASPGMTEREFASMLEQKIVSSGAEGGWGSHSFIVASGPRSALPHGVPTDRVLCQGEWFTVDFGARYQGYVCDVTRNVAVGSLDPWARDVYQVLVAAQDQAVRALMEGERQASQVDQAARRVIQEAGMGDLFSHGLGHGLGLEVHEAPRVSSRSQDVLAPGDVITVEPGIYLEGKGGLRVEDDYLISSQGVECLSSPLPREMFVIR</sequence>
<dbReference type="GO" id="GO:0046872">
    <property type="term" value="F:metal ion binding"/>
    <property type="evidence" value="ECO:0007669"/>
    <property type="project" value="UniProtKB-KW"/>
</dbReference>
<dbReference type="GO" id="GO:0016787">
    <property type="term" value="F:hydrolase activity"/>
    <property type="evidence" value="ECO:0007669"/>
    <property type="project" value="UniProtKB-KW"/>
</dbReference>
<keyword evidence="7" id="KW-1185">Reference proteome</keyword>
<dbReference type="Gene3D" id="3.90.230.10">
    <property type="entry name" value="Creatinase/methionine aminopeptidase superfamily"/>
    <property type="match status" value="1"/>
</dbReference>
<dbReference type="Pfam" id="PF01321">
    <property type="entry name" value="Creatinase_N"/>
    <property type="match status" value="1"/>
</dbReference>
<dbReference type="STRING" id="525903.Taci_1126"/>
<dbReference type="InterPro" id="IPR001131">
    <property type="entry name" value="Peptidase_M24B_aminopep-P_CS"/>
</dbReference>
<dbReference type="EnsemblBacteria" id="ACZ19358">
    <property type="protein sequence ID" value="ACZ19358"/>
    <property type="gene ID" value="Taci_1126"/>
</dbReference>